<name>A0ABM7U386_9BURK</name>
<gene>
    <name evidence="1" type="ORF">PTKU64_93480</name>
</gene>
<protein>
    <submittedName>
        <fullName evidence="1">Uncharacterized protein</fullName>
    </submittedName>
</protein>
<accession>A0ABM7U386</accession>
<keyword evidence="2" id="KW-1185">Reference proteome</keyword>
<geneLocation type="plasmid" evidence="1 2">
    <name>pPT365</name>
</geneLocation>
<dbReference type="EMBL" id="AP024959">
    <property type="protein sequence ID" value="BCZ85673.1"/>
    <property type="molecule type" value="Genomic_DNA"/>
</dbReference>
<organism evidence="1 2">
    <name type="scientific">Paraburkholderia terrae</name>
    <dbReference type="NCBI Taxonomy" id="311230"/>
    <lineage>
        <taxon>Bacteria</taxon>
        <taxon>Pseudomonadati</taxon>
        <taxon>Pseudomonadota</taxon>
        <taxon>Betaproteobacteria</taxon>
        <taxon>Burkholderiales</taxon>
        <taxon>Burkholderiaceae</taxon>
        <taxon>Paraburkholderia</taxon>
    </lineage>
</organism>
<evidence type="ECO:0000313" key="2">
    <source>
        <dbReference type="Proteomes" id="UP001319874"/>
    </source>
</evidence>
<reference evidence="1 2" key="1">
    <citation type="journal article" date="2022" name="Front. Microbiol.">
        <title>Identification and characterization of a novel class of self-sufficient cytochrome P450 hydroxylase involved in cyclohexanecarboxylate degradation in Paraburkholderia terrae strain KU-64.</title>
        <authorList>
            <person name="Yamamoto T."/>
            <person name="Hasegawa Y."/>
            <person name="Iwaki H."/>
        </authorList>
    </citation>
    <scope>NUCLEOTIDE SEQUENCE [LARGE SCALE GENOMIC DNA]</scope>
    <source>
        <strain evidence="1 2">KU-64</strain>
    </source>
</reference>
<evidence type="ECO:0000313" key="1">
    <source>
        <dbReference type="EMBL" id="BCZ85673.1"/>
    </source>
</evidence>
<keyword evidence="1" id="KW-0614">Plasmid</keyword>
<dbReference type="Proteomes" id="UP001319874">
    <property type="component" value="Plasmid pPT365"/>
</dbReference>
<proteinExistence type="predicted"/>
<sequence>MGPWARRYGSGTTRPWLLYLALELETTVLAAQTREFFALSRRQAAVMPACMRSAYETQRSMV</sequence>